<feature type="domain" description="ZP" evidence="1">
    <location>
        <begin position="56"/>
        <end position="177"/>
    </location>
</feature>
<protein>
    <recommendedName>
        <fullName evidence="1">ZP domain-containing protein</fullName>
    </recommendedName>
</protein>
<proteinExistence type="predicted"/>
<gene>
    <name evidence="2" type="ORF">MENT_LOCUS34356</name>
</gene>
<dbReference type="Proteomes" id="UP000580250">
    <property type="component" value="Unassembled WGS sequence"/>
</dbReference>
<evidence type="ECO:0000259" key="1">
    <source>
        <dbReference type="PROSITE" id="PS51034"/>
    </source>
</evidence>
<dbReference type="InterPro" id="IPR001507">
    <property type="entry name" value="ZP_dom"/>
</dbReference>
<dbReference type="EMBL" id="CAJEWN010000423">
    <property type="protein sequence ID" value="CAD2182166.1"/>
    <property type="molecule type" value="Genomic_DNA"/>
</dbReference>
<organism evidence="2 3">
    <name type="scientific">Meloidogyne enterolobii</name>
    <name type="common">Root-knot nematode worm</name>
    <name type="synonym">Meloidogyne mayaguensis</name>
    <dbReference type="NCBI Taxonomy" id="390850"/>
    <lineage>
        <taxon>Eukaryota</taxon>
        <taxon>Metazoa</taxon>
        <taxon>Ecdysozoa</taxon>
        <taxon>Nematoda</taxon>
        <taxon>Chromadorea</taxon>
        <taxon>Rhabditida</taxon>
        <taxon>Tylenchina</taxon>
        <taxon>Tylenchomorpha</taxon>
        <taxon>Tylenchoidea</taxon>
        <taxon>Meloidogynidae</taxon>
        <taxon>Meloidogyninae</taxon>
        <taxon>Meloidogyne</taxon>
    </lineage>
</organism>
<dbReference type="AlphaFoldDB" id="A0A6V7W4N9"/>
<evidence type="ECO:0000313" key="3">
    <source>
        <dbReference type="Proteomes" id="UP000580250"/>
    </source>
</evidence>
<dbReference type="OrthoDB" id="5810112at2759"/>
<name>A0A6V7W4N9_MELEN</name>
<sequence length="177" mass="20370">MFLKNYELLYIFSILLFDLDKQKLNMFNSVKQADAQQIFPILSENAEEDKVKISAECGPKMITLNINFNQKMYPEGQFHEWIIVGNTMRTECRLKGNGELRYVVQIALPNDPCATRMISAEVYENTLRIASFPGLILSEDLNYEFKCIYGLPKINEFRLPQRSSTARPSAKNTNSVN</sequence>
<dbReference type="PROSITE" id="PS51034">
    <property type="entry name" value="ZP_2"/>
    <property type="match status" value="1"/>
</dbReference>
<reference evidence="2 3" key="1">
    <citation type="submission" date="2020-08" db="EMBL/GenBank/DDBJ databases">
        <authorList>
            <person name="Koutsovoulos G."/>
            <person name="Danchin GJ E."/>
        </authorList>
    </citation>
    <scope>NUCLEOTIDE SEQUENCE [LARGE SCALE GENOMIC DNA]</scope>
</reference>
<accession>A0A6V7W4N9</accession>
<comment type="caution">
    <text evidence="2">The sequence shown here is derived from an EMBL/GenBank/DDBJ whole genome shotgun (WGS) entry which is preliminary data.</text>
</comment>
<evidence type="ECO:0000313" key="2">
    <source>
        <dbReference type="EMBL" id="CAD2182166.1"/>
    </source>
</evidence>